<organism evidence="1 2">
    <name type="scientific">Hypholoma sublateritium (strain FD-334 SS-4)</name>
    <dbReference type="NCBI Taxonomy" id="945553"/>
    <lineage>
        <taxon>Eukaryota</taxon>
        <taxon>Fungi</taxon>
        <taxon>Dikarya</taxon>
        <taxon>Basidiomycota</taxon>
        <taxon>Agaricomycotina</taxon>
        <taxon>Agaricomycetes</taxon>
        <taxon>Agaricomycetidae</taxon>
        <taxon>Agaricales</taxon>
        <taxon>Agaricineae</taxon>
        <taxon>Strophariaceae</taxon>
        <taxon>Hypholoma</taxon>
    </lineage>
</organism>
<dbReference type="AlphaFoldDB" id="A0A0D2NVJ1"/>
<name>A0A0D2NVJ1_HYPSF</name>
<proteinExistence type="predicted"/>
<evidence type="ECO:0000313" key="2">
    <source>
        <dbReference type="Proteomes" id="UP000054270"/>
    </source>
</evidence>
<sequence>MKFQHAMFLTVVAAGTLISASDSNFPLVGAASLLLAITERTARALIPLTAIGVVVLSSTPASATCITYNENDCVCVFDDDGSADWPGFF</sequence>
<protein>
    <submittedName>
        <fullName evidence="1">Uncharacterized protein</fullName>
    </submittedName>
</protein>
<reference evidence="2" key="1">
    <citation type="submission" date="2014-04" db="EMBL/GenBank/DDBJ databases">
        <title>Evolutionary Origins and Diversification of the Mycorrhizal Mutualists.</title>
        <authorList>
            <consortium name="DOE Joint Genome Institute"/>
            <consortium name="Mycorrhizal Genomics Consortium"/>
            <person name="Kohler A."/>
            <person name="Kuo A."/>
            <person name="Nagy L.G."/>
            <person name="Floudas D."/>
            <person name="Copeland A."/>
            <person name="Barry K.W."/>
            <person name="Cichocki N."/>
            <person name="Veneault-Fourrey C."/>
            <person name="LaButti K."/>
            <person name="Lindquist E.A."/>
            <person name="Lipzen A."/>
            <person name="Lundell T."/>
            <person name="Morin E."/>
            <person name="Murat C."/>
            <person name="Riley R."/>
            <person name="Ohm R."/>
            <person name="Sun H."/>
            <person name="Tunlid A."/>
            <person name="Henrissat B."/>
            <person name="Grigoriev I.V."/>
            <person name="Hibbett D.S."/>
            <person name="Martin F."/>
        </authorList>
    </citation>
    <scope>NUCLEOTIDE SEQUENCE [LARGE SCALE GENOMIC DNA]</scope>
    <source>
        <strain evidence="2">FD-334 SS-4</strain>
    </source>
</reference>
<accession>A0A0D2NVJ1</accession>
<dbReference type="Proteomes" id="UP000054270">
    <property type="component" value="Unassembled WGS sequence"/>
</dbReference>
<keyword evidence="2" id="KW-1185">Reference proteome</keyword>
<gene>
    <name evidence="1" type="ORF">HYPSUDRAFT_87198</name>
</gene>
<dbReference type="EMBL" id="KN817547">
    <property type="protein sequence ID" value="KJA22849.1"/>
    <property type="molecule type" value="Genomic_DNA"/>
</dbReference>
<evidence type="ECO:0000313" key="1">
    <source>
        <dbReference type="EMBL" id="KJA22849.1"/>
    </source>
</evidence>